<evidence type="ECO:0000256" key="11">
    <source>
        <dbReference type="SAM" id="Phobius"/>
    </source>
</evidence>
<evidence type="ECO:0000313" key="14">
    <source>
        <dbReference type="Proteomes" id="UP000032668"/>
    </source>
</evidence>
<organism evidence="13 14">
    <name type="scientific">Acidocella aminolytica 101 = DSM 11237</name>
    <dbReference type="NCBI Taxonomy" id="1120923"/>
    <lineage>
        <taxon>Bacteria</taxon>
        <taxon>Pseudomonadati</taxon>
        <taxon>Pseudomonadota</taxon>
        <taxon>Alphaproteobacteria</taxon>
        <taxon>Acetobacterales</taxon>
        <taxon>Acidocellaceae</taxon>
        <taxon>Acidocella</taxon>
    </lineage>
</organism>
<dbReference type="Gene3D" id="3.30.1150.10">
    <property type="match status" value="1"/>
</dbReference>
<dbReference type="PROSITE" id="PS52015">
    <property type="entry name" value="TONB_CTD"/>
    <property type="match status" value="1"/>
</dbReference>
<evidence type="ECO:0000256" key="2">
    <source>
        <dbReference type="ARBA" id="ARBA00006555"/>
    </source>
</evidence>
<evidence type="ECO:0000256" key="4">
    <source>
        <dbReference type="ARBA" id="ARBA00022475"/>
    </source>
</evidence>
<dbReference type="GO" id="GO:0015031">
    <property type="term" value="P:protein transport"/>
    <property type="evidence" value="ECO:0007669"/>
    <property type="project" value="UniProtKB-KW"/>
</dbReference>
<evidence type="ECO:0000256" key="10">
    <source>
        <dbReference type="SAM" id="MobiDB-lite"/>
    </source>
</evidence>
<reference evidence="13 14" key="1">
    <citation type="submission" date="2012-11" db="EMBL/GenBank/DDBJ databases">
        <title>Whole genome sequence of Acidocella aminolytica 101 = DSM 11237.</title>
        <authorList>
            <person name="Azuma Y."/>
            <person name="Higashiura N."/>
            <person name="Hirakawa H."/>
            <person name="Matsushita K."/>
        </authorList>
    </citation>
    <scope>NUCLEOTIDE SEQUENCE [LARGE SCALE GENOMIC DNA]</scope>
    <source>
        <strain evidence="14">101 / DSM 11237</strain>
    </source>
</reference>
<dbReference type="PANTHER" id="PTHR33446">
    <property type="entry name" value="PROTEIN TONB-RELATED"/>
    <property type="match status" value="1"/>
</dbReference>
<evidence type="ECO:0000256" key="7">
    <source>
        <dbReference type="ARBA" id="ARBA00022927"/>
    </source>
</evidence>
<keyword evidence="7" id="KW-0653">Protein transport</keyword>
<dbReference type="SUPFAM" id="SSF74653">
    <property type="entry name" value="TolA/TonB C-terminal domain"/>
    <property type="match status" value="1"/>
</dbReference>
<evidence type="ECO:0000256" key="5">
    <source>
        <dbReference type="ARBA" id="ARBA00022519"/>
    </source>
</evidence>
<dbReference type="InterPro" id="IPR037682">
    <property type="entry name" value="TonB_C"/>
</dbReference>
<keyword evidence="4" id="KW-1003">Cell membrane</keyword>
<dbReference type="AlphaFoldDB" id="A0A0D6PD22"/>
<comment type="similarity">
    <text evidence="2">Belongs to the TonB family.</text>
</comment>
<proteinExistence type="inferred from homology"/>
<keyword evidence="8 11" id="KW-1133">Transmembrane helix</keyword>
<protein>
    <submittedName>
        <fullName evidence="13">TonB family protein</fullName>
    </submittedName>
</protein>
<comment type="subcellular location">
    <subcellularLocation>
        <location evidence="1">Cell inner membrane</location>
        <topology evidence="1">Single-pass membrane protein</topology>
        <orientation evidence="1">Periplasmic side</orientation>
    </subcellularLocation>
</comment>
<dbReference type="Proteomes" id="UP000032668">
    <property type="component" value="Unassembled WGS sequence"/>
</dbReference>
<dbReference type="InterPro" id="IPR006260">
    <property type="entry name" value="TonB/TolA_C"/>
</dbReference>
<dbReference type="InterPro" id="IPR051045">
    <property type="entry name" value="TonB-dependent_transducer"/>
</dbReference>
<evidence type="ECO:0000256" key="8">
    <source>
        <dbReference type="ARBA" id="ARBA00022989"/>
    </source>
</evidence>
<evidence type="ECO:0000259" key="12">
    <source>
        <dbReference type="PROSITE" id="PS52015"/>
    </source>
</evidence>
<feature type="compositionally biased region" description="Pro residues" evidence="10">
    <location>
        <begin position="62"/>
        <end position="110"/>
    </location>
</feature>
<evidence type="ECO:0000256" key="9">
    <source>
        <dbReference type="ARBA" id="ARBA00023136"/>
    </source>
</evidence>
<name>A0A0D6PD22_9PROT</name>
<accession>A0A0D6PD22</accession>
<comment type="caution">
    <text evidence="13">The sequence shown here is derived from an EMBL/GenBank/DDBJ whole genome shotgun (WGS) entry which is preliminary data.</text>
</comment>
<keyword evidence="5" id="KW-0997">Cell inner membrane</keyword>
<evidence type="ECO:0000313" key="13">
    <source>
        <dbReference type="EMBL" id="GAN79640.1"/>
    </source>
</evidence>
<evidence type="ECO:0000256" key="3">
    <source>
        <dbReference type="ARBA" id="ARBA00022448"/>
    </source>
</evidence>
<feature type="compositionally biased region" description="Pro residues" evidence="10">
    <location>
        <begin position="122"/>
        <end position="147"/>
    </location>
</feature>
<sequence>MSLAGSWDNPAQNKSRFMLAVGASLVLELVAIGMLLPAFQHEKPPALKQSVVKISIQAAPQAPKPPPPAPKPPPPQPVTPPPPPTPVPPPPPKPVPAPSLPKPPPPPVPRRPVEHVVHHVVPPRPAPPPHKPAPPQPLTPPAPALPPAPSLGQVDKFRLEMRNAVQGVANQVYPAAAQMAHEAGTPEVTFVYLNGQVTDIKLARSSGYPMLDHAAMRAARIAHYPPPPPGFAGRRYEVTVAVVFEMAAPSIDAD</sequence>
<dbReference type="NCBIfam" id="TIGR01352">
    <property type="entry name" value="tonB_Cterm"/>
    <property type="match status" value="1"/>
</dbReference>
<gene>
    <name evidence="13" type="ORF">Aam_025_028</name>
</gene>
<evidence type="ECO:0000256" key="6">
    <source>
        <dbReference type="ARBA" id="ARBA00022692"/>
    </source>
</evidence>
<feature type="domain" description="TonB C-terminal" evidence="12">
    <location>
        <begin position="158"/>
        <end position="253"/>
    </location>
</feature>
<dbReference type="GO" id="GO:0055085">
    <property type="term" value="P:transmembrane transport"/>
    <property type="evidence" value="ECO:0007669"/>
    <property type="project" value="InterPro"/>
</dbReference>
<keyword evidence="3" id="KW-0813">Transport</keyword>
<dbReference type="RefSeq" id="WP_048878082.1">
    <property type="nucleotide sequence ID" value="NZ_BANC01000025.1"/>
</dbReference>
<dbReference type="GO" id="GO:0005886">
    <property type="term" value="C:plasma membrane"/>
    <property type="evidence" value="ECO:0007669"/>
    <property type="project" value="UniProtKB-SubCell"/>
</dbReference>
<dbReference type="STRING" id="1120923.SAMN02746095_01984"/>
<dbReference type="PRINTS" id="PR01217">
    <property type="entry name" value="PRICHEXTENSN"/>
</dbReference>
<keyword evidence="14" id="KW-1185">Reference proteome</keyword>
<dbReference type="OrthoDB" id="1685233at2"/>
<keyword evidence="9 11" id="KW-0472">Membrane</keyword>
<keyword evidence="6 11" id="KW-0812">Transmembrane</keyword>
<feature type="region of interest" description="Disordered" evidence="10">
    <location>
        <begin position="57"/>
        <end position="147"/>
    </location>
</feature>
<evidence type="ECO:0000256" key="1">
    <source>
        <dbReference type="ARBA" id="ARBA00004383"/>
    </source>
</evidence>
<dbReference type="EMBL" id="BANC01000025">
    <property type="protein sequence ID" value="GAN79640.1"/>
    <property type="molecule type" value="Genomic_DNA"/>
</dbReference>
<feature type="transmembrane region" description="Helical" evidence="11">
    <location>
        <begin position="17"/>
        <end position="39"/>
    </location>
</feature>
<dbReference type="Pfam" id="PF03544">
    <property type="entry name" value="TonB_C"/>
    <property type="match status" value="1"/>
</dbReference>